<dbReference type="EMBL" id="CP031226">
    <property type="protein sequence ID" value="AXH59763.1"/>
    <property type="molecule type" value="Genomic_DNA"/>
</dbReference>
<gene>
    <name evidence="1" type="ORF">PLA107_031565</name>
</gene>
<organism evidence="1 2">
    <name type="scientific">Pseudomonas amygdali pv. lachrymans str. M301315</name>
    <dbReference type="NCBI Taxonomy" id="629260"/>
    <lineage>
        <taxon>Bacteria</taxon>
        <taxon>Pseudomonadati</taxon>
        <taxon>Pseudomonadota</taxon>
        <taxon>Gammaproteobacteria</taxon>
        <taxon>Pseudomonadales</taxon>
        <taxon>Pseudomonadaceae</taxon>
        <taxon>Pseudomonas</taxon>
        <taxon>Pseudomonas amygdali</taxon>
    </lineage>
</organism>
<keyword evidence="1" id="KW-0614">Plasmid</keyword>
<dbReference type="RefSeq" id="WP_005741969.1">
    <property type="nucleotide sequence ID" value="NZ_CP031226.1"/>
</dbReference>
<accession>A0AAD0PW01</accession>
<evidence type="ECO:0000313" key="2">
    <source>
        <dbReference type="Proteomes" id="UP000006426"/>
    </source>
</evidence>
<proteinExistence type="predicted"/>
<reference evidence="1 2" key="1">
    <citation type="journal article" date="2011" name="PLoS Pathog.">
        <title>Dynamic evolution of pathogenicity revealed by sequencing and comparative genomics of 19 Pseudomonas syringae isolates.</title>
        <authorList>
            <person name="Baltrus D.A."/>
            <person name="Nishimura M.T."/>
            <person name="Romanchuk A."/>
            <person name="Chang J.H."/>
            <person name="Mukhtar M.S."/>
            <person name="Cherkis K."/>
            <person name="Roach J."/>
            <person name="Grant S.R."/>
            <person name="Jones C.D."/>
            <person name="Dangl J.L."/>
        </authorList>
    </citation>
    <scope>NUCLEOTIDE SEQUENCE [LARGE SCALE GENOMIC DNA]</scope>
    <source>
        <strain evidence="1 2">M301315</strain>
    </source>
</reference>
<dbReference type="AlphaFoldDB" id="A0AAD0PW01"/>
<dbReference type="Proteomes" id="UP000006426">
    <property type="component" value="Plasmid pmppla107"/>
</dbReference>
<evidence type="ECO:0000313" key="1">
    <source>
        <dbReference type="EMBL" id="AXH59763.1"/>
    </source>
</evidence>
<protein>
    <submittedName>
        <fullName evidence="1">Uncharacterized protein</fullName>
    </submittedName>
</protein>
<sequence>MAAPQEIRQLKAPSDPLRVRAWFEVYEYEGSHYWMRHTQNRYPNVKLVRVLLDHEDDGIYFVKVPGKAKLVSSQDLKEYAFILATDDKQPEFPQDKLDEIRKWNVKYAKYCREIAAKRKLEVGAEAYENETRRGKHLLLKEESDIRKRLEIKLKVEASTGIKLKACAGRTLQEIESTLETSEGYKRKARSGKAA</sequence>
<name>A0AAD0PW01_PSEAV</name>
<dbReference type="GeneID" id="39474322"/>
<geneLocation type="plasmid" evidence="2">
    <name>pmppla107</name>
</geneLocation>